<evidence type="ECO:0000256" key="5">
    <source>
        <dbReference type="ARBA" id="ARBA00022842"/>
    </source>
</evidence>
<dbReference type="AlphaFoldDB" id="A0A0M0KVU8"/>
<proteinExistence type="predicted"/>
<dbReference type="InterPro" id="IPR015797">
    <property type="entry name" value="NUDIX_hydrolase-like_dom_sf"/>
</dbReference>
<dbReference type="InterPro" id="IPR045121">
    <property type="entry name" value="CoAse"/>
</dbReference>
<dbReference type="SUPFAM" id="SSF55811">
    <property type="entry name" value="Nudix"/>
    <property type="match status" value="1"/>
</dbReference>
<dbReference type="OrthoDB" id="9802805at2"/>
<evidence type="ECO:0000256" key="6">
    <source>
        <dbReference type="ARBA" id="ARBA00023211"/>
    </source>
</evidence>
<keyword evidence="6" id="KW-0464">Manganese</keyword>
<dbReference type="RefSeq" id="WP_053402560.1">
    <property type="nucleotide sequence ID" value="NZ_LILC01000023.1"/>
</dbReference>
<evidence type="ECO:0000259" key="7">
    <source>
        <dbReference type="PROSITE" id="PS51462"/>
    </source>
</evidence>
<dbReference type="Proteomes" id="UP000037558">
    <property type="component" value="Unassembled WGS sequence"/>
</dbReference>
<dbReference type="PANTHER" id="PTHR12992:SF11">
    <property type="entry name" value="MITOCHONDRIAL COENZYME A DIPHOSPHATASE NUDT8"/>
    <property type="match status" value="1"/>
</dbReference>
<sequence>MNVKALLDKINKRTPTILGIDQFSQFAILVPLIEKEGELHVLFEVRSADLRRQPGEICFPGGRVEKDDPDEAYTAVRETTEELGIDASAIIATAPLDYMVSPFGTVIHPFVGIINDVPLKPNASEVGEIFTVPLSYFKEQKPDIHNVTFKVEPGKDFPFHHIIGGEDYEWQARHMEEYFYYYEDRVIWGLTARILAHFLELTNN</sequence>
<evidence type="ECO:0000256" key="1">
    <source>
        <dbReference type="ARBA" id="ARBA00001936"/>
    </source>
</evidence>
<dbReference type="STRING" id="284581.AMD01_16585"/>
<keyword evidence="5" id="KW-0460">Magnesium</keyword>
<evidence type="ECO:0000256" key="2">
    <source>
        <dbReference type="ARBA" id="ARBA00001946"/>
    </source>
</evidence>
<dbReference type="InterPro" id="IPR000086">
    <property type="entry name" value="NUDIX_hydrolase_dom"/>
</dbReference>
<evidence type="ECO:0000256" key="3">
    <source>
        <dbReference type="ARBA" id="ARBA00022723"/>
    </source>
</evidence>
<comment type="cofactor">
    <cofactor evidence="1">
        <name>Mn(2+)</name>
        <dbReference type="ChEBI" id="CHEBI:29035"/>
    </cofactor>
</comment>
<keyword evidence="9" id="KW-1185">Reference proteome</keyword>
<name>A0A0M0KVU8_9BACI</name>
<accession>A0A0M0KVU8</accession>
<feature type="domain" description="Nudix hydrolase" evidence="7">
    <location>
        <begin position="23"/>
        <end position="159"/>
    </location>
</feature>
<comment type="caution">
    <text evidence="8">The sequence shown here is derived from an EMBL/GenBank/DDBJ whole genome shotgun (WGS) entry which is preliminary data.</text>
</comment>
<dbReference type="Pfam" id="PF00293">
    <property type="entry name" value="NUDIX"/>
    <property type="match status" value="1"/>
</dbReference>
<keyword evidence="3" id="KW-0479">Metal-binding</keyword>
<dbReference type="GO" id="GO:0046872">
    <property type="term" value="F:metal ion binding"/>
    <property type="evidence" value="ECO:0007669"/>
    <property type="project" value="UniProtKB-KW"/>
</dbReference>
<reference evidence="9" key="1">
    <citation type="submission" date="2015-08" db="EMBL/GenBank/DDBJ databases">
        <title>Fjat-14210 dsm16467.</title>
        <authorList>
            <person name="Liu B."/>
            <person name="Wang J."/>
            <person name="Zhu Y."/>
            <person name="Liu G."/>
            <person name="Chen Q."/>
            <person name="Chen Z."/>
            <person name="Lan J."/>
            <person name="Che J."/>
            <person name="Ge C."/>
            <person name="Shi H."/>
            <person name="Pan Z."/>
            <person name="Liu X."/>
        </authorList>
    </citation>
    <scope>NUCLEOTIDE SEQUENCE [LARGE SCALE GENOMIC DNA]</scope>
    <source>
        <strain evidence="9">DSM 16467</strain>
    </source>
</reference>
<gene>
    <name evidence="8" type="ORF">AMD01_16585</name>
</gene>
<dbReference type="EMBL" id="LILC01000023">
    <property type="protein sequence ID" value="KOO42762.1"/>
    <property type="molecule type" value="Genomic_DNA"/>
</dbReference>
<protein>
    <submittedName>
        <fullName evidence="8">NUDIX hydrolase</fullName>
    </submittedName>
</protein>
<dbReference type="PROSITE" id="PS51462">
    <property type="entry name" value="NUDIX"/>
    <property type="match status" value="1"/>
</dbReference>
<dbReference type="CDD" id="cd03426">
    <property type="entry name" value="NUDIX_CoAse_Nudt7"/>
    <property type="match status" value="1"/>
</dbReference>
<dbReference type="Gene3D" id="3.90.79.10">
    <property type="entry name" value="Nucleoside Triphosphate Pyrophosphohydrolase"/>
    <property type="match status" value="1"/>
</dbReference>
<keyword evidence="4 8" id="KW-0378">Hydrolase</keyword>
<comment type="cofactor">
    <cofactor evidence="2">
        <name>Mg(2+)</name>
        <dbReference type="ChEBI" id="CHEBI:18420"/>
    </cofactor>
</comment>
<evidence type="ECO:0000313" key="9">
    <source>
        <dbReference type="Proteomes" id="UP000037558"/>
    </source>
</evidence>
<dbReference type="GO" id="GO:0010945">
    <property type="term" value="F:coenzyme A diphosphatase activity"/>
    <property type="evidence" value="ECO:0007669"/>
    <property type="project" value="InterPro"/>
</dbReference>
<dbReference type="PANTHER" id="PTHR12992">
    <property type="entry name" value="NUDIX HYDROLASE"/>
    <property type="match status" value="1"/>
</dbReference>
<dbReference type="PATRIC" id="fig|284581.3.peg.2819"/>
<evidence type="ECO:0000256" key="4">
    <source>
        <dbReference type="ARBA" id="ARBA00022801"/>
    </source>
</evidence>
<organism evidence="8 9">
    <name type="scientific">Priestia koreensis</name>
    <dbReference type="NCBI Taxonomy" id="284581"/>
    <lineage>
        <taxon>Bacteria</taxon>
        <taxon>Bacillati</taxon>
        <taxon>Bacillota</taxon>
        <taxon>Bacilli</taxon>
        <taxon>Bacillales</taxon>
        <taxon>Bacillaceae</taxon>
        <taxon>Priestia</taxon>
    </lineage>
</organism>
<evidence type="ECO:0000313" key="8">
    <source>
        <dbReference type="EMBL" id="KOO42762.1"/>
    </source>
</evidence>